<dbReference type="RefSeq" id="WP_104809766.1">
    <property type="nucleotide sequence ID" value="NZ_MQUA01000013.1"/>
</dbReference>
<gene>
    <name evidence="1" type="ORF">BST83_10595</name>
</gene>
<evidence type="ECO:0000313" key="2">
    <source>
        <dbReference type="Proteomes" id="UP000239522"/>
    </source>
</evidence>
<keyword evidence="2" id="KW-1185">Reference proteome</keyword>
<comment type="caution">
    <text evidence="1">The sequence shown here is derived from an EMBL/GenBank/DDBJ whole genome shotgun (WGS) entry which is preliminary data.</text>
</comment>
<sequence length="136" mass="15940">MNKEKQNKDLVNTLITIAQSSSNTSFAPESKSKKKTVKEVLFKVRKENPYKYKQYDLFYEVHINQLKKSEELKLEKYKLQRSELCALLGWGIHGNEEGKLALVSAESPEYKELLNNSKINKKKHTKKSNFIKKYKK</sequence>
<proteinExistence type="predicted"/>
<accession>A0A2S7KY77</accession>
<dbReference type="InterPro" id="IPR046155">
    <property type="entry name" value="DUF6157"/>
</dbReference>
<dbReference type="Pfam" id="PF19654">
    <property type="entry name" value="DUF6157"/>
    <property type="match status" value="1"/>
</dbReference>
<name>A0A2S7KY77_9FLAO</name>
<dbReference type="OrthoDB" id="2361182at2"/>
<organism evidence="1 2">
    <name type="scientific">Polaribacter filamentus</name>
    <dbReference type="NCBI Taxonomy" id="53483"/>
    <lineage>
        <taxon>Bacteria</taxon>
        <taxon>Pseudomonadati</taxon>
        <taxon>Bacteroidota</taxon>
        <taxon>Flavobacteriia</taxon>
        <taxon>Flavobacteriales</taxon>
        <taxon>Flavobacteriaceae</taxon>
    </lineage>
</organism>
<protein>
    <submittedName>
        <fullName evidence="1">Uncharacterized protein</fullName>
    </submittedName>
</protein>
<dbReference type="Proteomes" id="UP000239522">
    <property type="component" value="Unassembled WGS sequence"/>
</dbReference>
<reference evidence="1 2" key="1">
    <citation type="submission" date="2016-11" db="EMBL/GenBank/DDBJ databases">
        <title>Trade-off between light-utilization and light-protection in marine flavobacteria.</title>
        <authorList>
            <person name="Kumagai Y."/>
        </authorList>
    </citation>
    <scope>NUCLEOTIDE SEQUENCE [LARGE SCALE GENOMIC DNA]</scope>
    <source>
        <strain evidence="1 2">ATCC 700397</strain>
    </source>
</reference>
<dbReference type="EMBL" id="MQUA01000013">
    <property type="protein sequence ID" value="PQB07556.1"/>
    <property type="molecule type" value="Genomic_DNA"/>
</dbReference>
<evidence type="ECO:0000313" key="1">
    <source>
        <dbReference type="EMBL" id="PQB07556.1"/>
    </source>
</evidence>
<dbReference type="AlphaFoldDB" id="A0A2S7KY77"/>